<name>A0A0X8FEV7_9LACT</name>
<feature type="transmembrane region" description="Helical" evidence="1">
    <location>
        <begin position="242"/>
        <end position="264"/>
    </location>
</feature>
<dbReference type="Proteomes" id="UP001069145">
    <property type="component" value="Unassembled WGS sequence"/>
</dbReference>
<dbReference type="AlphaFoldDB" id="A0A0X8FEV7"/>
<gene>
    <name evidence="3" type="ORF">I6G68_04175</name>
    <name evidence="2" type="ORF">ODY43_08610</name>
</gene>
<reference evidence="3 4" key="1">
    <citation type="submission" date="2020-12" db="EMBL/GenBank/DDBJ databases">
        <title>FDA dAtabase for Regulatory Grade micrObial Sequences (FDA-ARGOS): Supporting development and validation of Infectious Disease Dx tests.</title>
        <authorList>
            <person name="Sproer C."/>
            <person name="Gronow S."/>
            <person name="Severitt S."/>
            <person name="Schroder I."/>
            <person name="Tallon L."/>
            <person name="Sadzewicz L."/>
            <person name="Zhao X."/>
            <person name="Boylan J."/>
            <person name="Ott S."/>
            <person name="Bowen H."/>
            <person name="Vavikolanu K."/>
            <person name="Mehta A."/>
            <person name="Aluvathingal J."/>
            <person name="Nadendla S."/>
            <person name="Lowell S."/>
            <person name="Myers T."/>
            <person name="Yan Y."/>
            <person name="Sichtig H."/>
        </authorList>
    </citation>
    <scope>NUCLEOTIDE SEQUENCE [LARGE SCALE GENOMIC DNA]</scope>
    <source>
        <strain evidence="3 4">FDAARGOS_911</strain>
    </source>
</reference>
<dbReference type="Proteomes" id="UP000594771">
    <property type="component" value="Chromosome"/>
</dbReference>
<dbReference type="KEGG" id="aun:AWM73_05865"/>
<keyword evidence="1" id="KW-0472">Membrane</keyword>
<evidence type="ECO:0000313" key="4">
    <source>
        <dbReference type="Proteomes" id="UP000594771"/>
    </source>
</evidence>
<dbReference type="OrthoDB" id="9784844at2"/>
<evidence type="ECO:0000313" key="3">
    <source>
        <dbReference type="EMBL" id="QPS02265.1"/>
    </source>
</evidence>
<keyword evidence="5" id="KW-1185">Reference proteome</keyword>
<sequence>MDKLALPNRAIRQAEKEITPKSLKFLLADFAIIVILSSAIASITDFTFARFQFSENSIDLVNTLISTLVFALLSYGMTWGLVDAAKNHTPYQALSVFQPFKKHFWHNAWTSLLAQIVNIIVIWLISFLTAFALLVFASLVFGSDDAWLIVVLVGGGLLIGLIAYWVNISLAMTPILLKEEPEMGAFQVITTSWGLMRGNRWRYFCLMLSYKWIAYLLIFISLLVSFGVIVAVDTSYGSGLNFLGLVLFFAVALFIVFVSVYYGLRSKVAAAVFYQARLEQERGIIEGQFN</sequence>
<dbReference type="RefSeq" id="WP_060778501.1">
    <property type="nucleotide sequence ID" value="NZ_CAJHLF010000005.1"/>
</dbReference>
<feature type="transmembrane region" description="Helical" evidence="1">
    <location>
        <begin position="112"/>
        <end position="140"/>
    </location>
</feature>
<dbReference type="EMBL" id="JAOTML010000011">
    <property type="protein sequence ID" value="MCY3054039.1"/>
    <property type="molecule type" value="Genomic_DNA"/>
</dbReference>
<organism evidence="3 4">
    <name type="scientific">Aerococcus urinae</name>
    <dbReference type="NCBI Taxonomy" id="1376"/>
    <lineage>
        <taxon>Bacteria</taxon>
        <taxon>Bacillati</taxon>
        <taxon>Bacillota</taxon>
        <taxon>Bacilli</taxon>
        <taxon>Lactobacillales</taxon>
        <taxon>Aerococcaceae</taxon>
        <taxon>Aerococcus</taxon>
    </lineage>
</organism>
<feature type="transmembrane region" description="Helical" evidence="1">
    <location>
        <begin position="146"/>
        <end position="166"/>
    </location>
</feature>
<evidence type="ECO:0000313" key="2">
    <source>
        <dbReference type="EMBL" id="MCY3054039.1"/>
    </source>
</evidence>
<dbReference type="InterPro" id="IPR010380">
    <property type="entry name" value="DUF975"/>
</dbReference>
<dbReference type="GeneID" id="35767290"/>
<feature type="transmembrane region" description="Helical" evidence="1">
    <location>
        <begin position="212"/>
        <end position="230"/>
    </location>
</feature>
<proteinExistence type="predicted"/>
<feature type="transmembrane region" description="Helical" evidence="1">
    <location>
        <begin position="64"/>
        <end position="82"/>
    </location>
</feature>
<accession>A0A0X8FEV7</accession>
<dbReference type="EMBL" id="CP065662">
    <property type="protein sequence ID" value="QPS02265.1"/>
    <property type="molecule type" value="Genomic_DNA"/>
</dbReference>
<evidence type="ECO:0000313" key="5">
    <source>
        <dbReference type="Proteomes" id="UP001069145"/>
    </source>
</evidence>
<keyword evidence="1" id="KW-0812">Transmembrane</keyword>
<protein>
    <submittedName>
        <fullName evidence="3">DUF975 family protein</fullName>
    </submittedName>
</protein>
<keyword evidence="1" id="KW-1133">Transmembrane helix</keyword>
<feature type="transmembrane region" description="Helical" evidence="1">
    <location>
        <begin position="25"/>
        <end position="44"/>
    </location>
</feature>
<evidence type="ECO:0000256" key="1">
    <source>
        <dbReference type="SAM" id="Phobius"/>
    </source>
</evidence>
<reference evidence="2" key="2">
    <citation type="submission" date="2022-09" db="EMBL/GenBank/DDBJ databases">
        <title>Aerococcus urinae taxonomy study.</title>
        <authorList>
            <person name="Christensen J."/>
            <person name="Senneby E."/>
        </authorList>
    </citation>
    <scope>NUCLEOTIDE SEQUENCE</scope>
    <source>
        <strain evidence="2">NLD-066-U95</strain>
    </source>
</reference>
<dbReference type="Pfam" id="PF06161">
    <property type="entry name" value="DUF975"/>
    <property type="match status" value="1"/>
</dbReference>